<protein>
    <submittedName>
        <fullName evidence="4">CIC11C00000002489</fullName>
    </submittedName>
</protein>
<dbReference type="EMBL" id="LT635764">
    <property type="protein sequence ID" value="SGZ48358.1"/>
    <property type="molecule type" value="Genomic_DNA"/>
</dbReference>
<evidence type="ECO:0000313" key="4">
    <source>
        <dbReference type="EMBL" id="SGZ48358.1"/>
    </source>
</evidence>
<dbReference type="Gene3D" id="1.25.40.10">
    <property type="entry name" value="Tetratricopeptide repeat domain"/>
    <property type="match status" value="2"/>
</dbReference>
<feature type="transmembrane region" description="Helical" evidence="2">
    <location>
        <begin position="725"/>
        <end position="743"/>
    </location>
</feature>
<keyword evidence="2" id="KW-0812">Transmembrane</keyword>
<evidence type="ECO:0000256" key="2">
    <source>
        <dbReference type="SAM" id="Phobius"/>
    </source>
</evidence>
<gene>
    <name evidence="4" type="ORF">SAMEA4029009_CIC11G00000002489</name>
</gene>
<keyword evidence="2" id="KW-0472">Membrane</keyword>
<feature type="signal peptide" evidence="3">
    <location>
        <begin position="1"/>
        <end position="15"/>
    </location>
</feature>
<feature type="chain" id="PRO_5012476244" evidence="3">
    <location>
        <begin position="16"/>
        <end position="788"/>
    </location>
</feature>
<dbReference type="SMART" id="SM00671">
    <property type="entry name" value="SEL1"/>
    <property type="match status" value="7"/>
</dbReference>
<dbReference type="PANTHER" id="PTHR11102:SF160">
    <property type="entry name" value="ERAD-ASSOCIATED E3 UBIQUITIN-PROTEIN LIGASE COMPONENT HRD3"/>
    <property type="match status" value="1"/>
</dbReference>
<evidence type="ECO:0000256" key="1">
    <source>
        <dbReference type="ARBA" id="ARBA00038101"/>
    </source>
</evidence>
<evidence type="ECO:0000256" key="3">
    <source>
        <dbReference type="SAM" id="SignalP"/>
    </source>
</evidence>
<dbReference type="InterPro" id="IPR006597">
    <property type="entry name" value="Sel1-like"/>
</dbReference>
<keyword evidence="3" id="KW-0732">Signal</keyword>
<dbReference type="Pfam" id="PF08238">
    <property type="entry name" value="Sel1"/>
    <property type="match status" value="7"/>
</dbReference>
<dbReference type="AlphaFoldDB" id="A0A1L0BDV8"/>
<dbReference type="PANTHER" id="PTHR11102">
    <property type="entry name" value="SEL-1-LIKE PROTEIN"/>
    <property type="match status" value="1"/>
</dbReference>
<keyword evidence="2" id="KW-1133">Transmembrane helix</keyword>
<dbReference type="InterPro" id="IPR011990">
    <property type="entry name" value="TPR-like_helical_dom_sf"/>
</dbReference>
<dbReference type="SUPFAM" id="SSF81901">
    <property type="entry name" value="HCP-like"/>
    <property type="match status" value="2"/>
</dbReference>
<organism evidence="4 5">
    <name type="scientific">Sungouiella intermedia</name>
    <dbReference type="NCBI Taxonomy" id="45354"/>
    <lineage>
        <taxon>Eukaryota</taxon>
        <taxon>Fungi</taxon>
        <taxon>Dikarya</taxon>
        <taxon>Ascomycota</taxon>
        <taxon>Saccharomycotina</taxon>
        <taxon>Pichiomycetes</taxon>
        <taxon>Metschnikowiaceae</taxon>
        <taxon>Sungouiella</taxon>
    </lineage>
</organism>
<name>A0A1L0BDV8_9ASCO</name>
<dbReference type="InterPro" id="IPR050767">
    <property type="entry name" value="Sel1_AlgK"/>
</dbReference>
<accession>A0A1L0BDV8</accession>
<proteinExistence type="inferred from homology"/>
<comment type="similarity">
    <text evidence="1">Belongs to the sel-1 family.</text>
</comment>
<sequence>MRVLAWLHLVQLVLASLLAADLLNEAKIALEKLPSKYLVATPVYSLDNIYGGMYIPQYNAETHQYEGYQQVEPPAELINEILPNLDAASQAGLQEASVMLGDIYMFGNYSVEANYTKALEYYTASVAELANGHAYFMMGFLYSTGMFGEIPLDKEKANVYYEYAAQNDDLNALLVLANNHLHGIGRPQNCQTAQFYYARLARWCIKYLHETGAEPSYDSSSFNIKLPDFNGGIYGKHVTESEMSVVSKIDSVASFRNDFRERNINTHDSEIAENYFDAVTYYYGGYFTKRDPKKAFEHALLCAYRGDEKFSNKNLASISRYDRYFWSRCSNLLGHMYLKGHGVERDLSRAHDWMERTRNIYTTERDMLDMALLHQYDPTTDKTLSPQCQSWLNSAAYNGSTQGAYLYARYLTGSTTNPFDTTYESHSYELLRSCVRRDHYESMFYLADAVECGYVASVGESFTCTDLVSYYKRFVEKSESFLLPHLKYAFDELLYGNYKGALLGYLIAAEQGLANAQISASFLLYQLEPIFTWTPRTFEPSRVKSAMNYLELASLQGNVDASILLGDLYSGSQPSANITKDNAKAFAYYNKAALSFSPHGCYKLGYMYEYGMGSANNTVDYYMAKRYYDLSIKYRQDYNSLDDSMKLSGQTANTYPVSIALLRLRLKVLWSRDKKQQQLESSGWFGTFKSLGREQEIEDEDERIISRAQQHHEGGDIEEEEDYDMFDYVVLIFTFAFFAYMFFQNIRRQIRRGRGGGGVENNANEANNGDDLGVRIQGRNFEFFFFAI</sequence>
<evidence type="ECO:0000313" key="5">
    <source>
        <dbReference type="Proteomes" id="UP000182259"/>
    </source>
</evidence>
<reference evidence="4 5" key="1">
    <citation type="submission" date="2016-10" db="EMBL/GenBank/DDBJ databases">
        <authorList>
            <person name="de Groot N.N."/>
        </authorList>
    </citation>
    <scope>NUCLEOTIDE SEQUENCE [LARGE SCALE GENOMIC DNA]</scope>
    <source>
        <strain evidence="4 5">PYCC 4715</strain>
    </source>
</reference>
<dbReference type="Proteomes" id="UP000182259">
    <property type="component" value="Chromosome I"/>
</dbReference>